<sequence>MHDLEPMGTSTSTEDAEPGANNNEMIILKGHLEPRLRKAVPAKLARPKMILNREKRFEIQKEAFDYLTDLFNNTFSFGIAKCRDNKHKTKDKTPAVFDCGCCRGCHNPSQLDENNRHRDKPSFLNNCPFKCSVGKSPEEGFWFIQVYNCLHNHRREDDVRTLASVRRNIPSEKTECLQDLIKSGICGTKAIRNLKRANPDTKVTIQDFTIPKRTFDTSN</sequence>
<proteinExistence type="predicted"/>
<keyword evidence="2" id="KW-1185">Reference proteome</keyword>
<reference evidence="1 2" key="1">
    <citation type="journal article" date="2022" name="bioRxiv">
        <title>The genome of the oomycete Peronosclerospora sorghi, a cosmopolitan pathogen of maize and sorghum, is inflated with dispersed pseudogenes.</title>
        <authorList>
            <person name="Fletcher K."/>
            <person name="Martin F."/>
            <person name="Isakeit T."/>
            <person name="Cavanaugh K."/>
            <person name="Magill C."/>
            <person name="Michelmore R."/>
        </authorList>
    </citation>
    <scope>NUCLEOTIDE SEQUENCE [LARGE SCALE GENOMIC DNA]</scope>
    <source>
        <strain evidence="1">P6</strain>
    </source>
</reference>
<evidence type="ECO:0000313" key="1">
    <source>
        <dbReference type="EMBL" id="KAI9905481.1"/>
    </source>
</evidence>
<evidence type="ECO:0000313" key="2">
    <source>
        <dbReference type="Proteomes" id="UP001163321"/>
    </source>
</evidence>
<gene>
    <name evidence="1" type="ORF">PsorP6_014266</name>
</gene>
<comment type="caution">
    <text evidence="1">The sequence shown here is derived from an EMBL/GenBank/DDBJ whole genome shotgun (WGS) entry which is preliminary data.</text>
</comment>
<dbReference type="EMBL" id="CM047588">
    <property type="protein sequence ID" value="KAI9905481.1"/>
    <property type="molecule type" value="Genomic_DNA"/>
</dbReference>
<dbReference type="Proteomes" id="UP001163321">
    <property type="component" value="Chromosome 9"/>
</dbReference>
<protein>
    <submittedName>
        <fullName evidence="1">Uncharacterized protein</fullName>
    </submittedName>
</protein>
<accession>A0ACC0VJ30</accession>
<organism evidence="1 2">
    <name type="scientific">Peronosclerospora sorghi</name>
    <dbReference type="NCBI Taxonomy" id="230839"/>
    <lineage>
        <taxon>Eukaryota</taxon>
        <taxon>Sar</taxon>
        <taxon>Stramenopiles</taxon>
        <taxon>Oomycota</taxon>
        <taxon>Peronosporomycetes</taxon>
        <taxon>Peronosporales</taxon>
        <taxon>Peronosporaceae</taxon>
        <taxon>Peronosclerospora</taxon>
    </lineage>
</organism>
<name>A0ACC0VJ30_9STRA</name>